<keyword evidence="2" id="KW-1185">Reference proteome</keyword>
<sequence length="411" mass="45765">MFNPEKSFVMLNKSIFATFFGVLLVVGCSAPQNGFEVSSTLSVQDKVVVLSYEQVNDYLPEDIGNKYIEVVNSEGLSLPAQCDDLDKDGRWDELAFLINLEAGVPQTVYFNAVDKSELPDFPKRTNVRFGYVDEPYAEVSGEERLKSTDSPTISGIFQMEGPAWENDLVGFRNYYDARNGIDIFGKATTEMALDSAGIKGQNYHELDDWGMDILKVGNSLGAGAVAIRIGEEIFRVGRCENGTYEFVTEGPVRAILKLNYLGVPVAERTYDVEHVISINAGDHFYKSKVRVNNLQGDEELVTGIVNMEQKEAFEMEEHGMQIVASHGNQAYLGEMLGMGILVPDTDFVETWKAPDEGDGIVETHMVAIDFESDSSAEYYFFGGWEYQDEGFKTMEYFQQQLTAAAAKIAVH</sequence>
<proteinExistence type="predicted"/>
<organism evidence="1 2">
    <name type="scientific">Marinilabilia salmonicolor</name>
    <dbReference type="NCBI Taxonomy" id="989"/>
    <lineage>
        <taxon>Bacteria</taxon>
        <taxon>Pseudomonadati</taxon>
        <taxon>Bacteroidota</taxon>
        <taxon>Bacteroidia</taxon>
        <taxon>Marinilabiliales</taxon>
        <taxon>Marinilabiliaceae</taxon>
        <taxon>Marinilabilia</taxon>
    </lineage>
</organism>
<dbReference type="Pfam" id="PF16153">
    <property type="entry name" value="DUF4861"/>
    <property type="match status" value="1"/>
</dbReference>
<gene>
    <name evidence="1" type="ORF">DFO77_11528</name>
</gene>
<evidence type="ECO:0000313" key="1">
    <source>
        <dbReference type="EMBL" id="RCW32483.1"/>
    </source>
</evidence>
<dbReference type="InterPro" id="IPR032342">
    <property type="entry name" value="DUF4861"/>
</dbReference>
<dbReference type="AlphaFoldDB" id="A0A368UUY7"/>
<dbReference type="EMBL" id="QPIZ01000015">
    <property type="protein sequence ID" value="RCW32483.1"/>
    <property type="molecule type" value="Genomic_DNA"/>
</dbReference>
<dbReference type="PROSITE" id="PS51257">
    <property type="entry name" value="PROKAR_LIPOPROTEIN"/>
    <property type="match status" value="1"/>
</dbReference>
<comment type="caution">
    <text evidence="1">The sequence shown here is derived from an EMBL/GenBank/DDBJ whole genome shotgun (WGS) entry which is preliminary data.</text>
</comment>
<evidence type="ECO:0000313" key="2">
    <source>
        <dbReference type="Proteomes" id="UP000252733"/>
    </source>
</evidence>
<reference evidence="1 2" key="1">
    <citation type="submission" date="2018-07" db="EMBL/GenBank/DDBJ databases">
        <title>Freshwater and sediment microbial communities from various areas in North America, analyzing microbe dynamics in response to fracking.</title>
        <authorList>
            <person name="Lamendella R."/>
        </authorList>
    </citation>
    <scope>NUCLEOTIDE SEQUENCE [LARGE SCALE GENOMIC DNA]</scope>
    <source>
        <strain evidence="1 2">160A</strain>
    </source>
</reference>
<dbReference type="Proteomes" id="UP000252733">
    <property type="component" value="Unassembled WGS sequence"/>
</dbReference>
<protein>
    <submittedName>
        <fullName evidence="1">Uncharacterized protein DUF4861</fullName>
    </submittedName>
</protein>
<name>A0A368UUY7_9BACT</name>
<accession>A0A368UUY7</accession>